<dbReference type="GO" id="GO:0007219">
    <property type="term" value="P:Notch signaling pathway"/>
    <property type="evidence" value="ECO:0007669"/>
    <property type="project" value="UniProtKB-KW"/>
</dbReference>
<feature type="disulfide bond" evidence="16">
    <location>
        <begin position="1226"/>
        <end position="1235"/>
    </location>
</feature>
<dbReference type="GO" id="GO:0002064">
    <property type="term" value="P:epithelial cell development"/>
    <property type="evidence" value="ECO:0007669"/>
    <property type="project" value="UniProtKB-ARBA"/>
</dbReference>
<keyword evidence="11 17" id="KW-1133">Transmembrane helix</keyword>
<dbReference type="InterPro" id="IPR000742">
    <property type="entry name" value="EGF"/>
</dbReference>
<feature type="disulfide bond" evidence="16">
    <location>
        <begin position="365"/>
        <end position="374"/>
    </location>
</feature>
<dbReference type="Gene3D" id="2.60.120.200">
    <property type="match status" value="3"/>
</dbReference>
<dbReference type="SMART" id="SM00282">
    <property type="entry name" value="LamG"/>
    <property type="match status" value="3"/>
</dbReference>
<dbReference type="SMART" id="SM00181">
    <property type="entry name" value="EGF"/>
    <property type="match status" value="20"/>
</dbReference>
<feature type="disulfide bond" evidence="16">
    <location>
        <begin position="989"/>
        <end position="998"/>
    </location>
</feature>
<feature type="disulfide bond" evidence="16">
    <location>
        <begin position="1301"/>
        <end position="1310"/>
    </location>
</feature>
<keyword evidence="3" id="KW-1003">Cell membrane</keyword>
<dbReference type="PROSITE" id="PS50025">
    <property type="entry name" value="LAM_G_DOMAIN"/>
    <property type="match status" value="3"/>
</dbReference>
<dbReference type="GO" id="GO:0051049">
    <property type="term" value="P:regulation of transport"/>
    <property type="evidence" value="ECO:0007669"/>
    <property type="project" value="UniProtKB-ARBA"/>
</dbReference>
<dbReference type="InterPro" id="IPR013320">
    <property type="entry name" value="ConA-like_dom_sf"/>
</dbReference>
<dbReference type="Proteomes" id="UP000265180">
    <property type="component" value="Chromosome 9"/>
</dbReference>
<dbReference type="PROSITE" id="PS50026">
    <property type="entry name" value="EGF_3"/>
    <property type="match status" value="20"/>
</dbReference>
<keyword evidence="4 16" id="KW-0245">EGF-like domain</keyword>
<dbReference type="GO" id="GO:0016324">
    <property type="term" value="C:apical plasma membrane"/>
    <property type="evidence" value="ECO:0007669"/>
    <property type="project" value="UniProtKB-SubCell"/>
</dbReference>
<keyword evidence="8" id="KW-0677">Repeat</keyword>
<dbReference type="FunFam" id="2.10.25.10:FF:000208">
    <property type="entry name" value="Crumbs 2, cell polarity complex component"/>
    <property type="match status" value="1"/>
</dbReference>
<evidence type="ECO:0000256" key="4">
    <source>
        <dbReference type="ARBA" id="ARBA00022536"/>
    </source>
</evidence>
<dbReference type="GO" id="GO:0009792">
    <property type="term" value="P:embryo development ending in birth or egg hatching"/>
    <property type="evidence" value="ECO:0007669"/>
    <property type="project" value="UniProtKB-ARBA"/>
</dbReference>
<sequence length="1465" mass="160722">MEFGRVWARYQRTLLITMMMVKLGLLCTAAADRCLSSPCKNGATCLYHEGEYVCVCPNFPVRYTGKHCEELYDACSTTSCTNCTSQPGTDEFICHCPDGYTGPSCEQEVDECHSNPCMGVRSYCVDGANSYSCHCPIGWAGENCQDSVTTCSTQACQNGGTCVDVPDAGHQCQCVPGYQGEDCEENVDECLSEPCQNGAICKDGVNGYQCFCVPGFQGSHCELDIKECASQPCQNNGTCLDEVDHYTCECAPGFEGINCEVEIDECELHPCKNGGICIDHIAMYSCECTAGFQGQDCEVNIDECASMPCLNGGRCIDGINSYECDCDGTGFEGDHCEDNIQECASDPCQHGGTCLDGINQYKCVCWPGYEGENCQMDIDECEKGPCDNGGTCFQRSDVRNYKNLPELSMTTFSYGTAAGFICLCMPGFTGHNCSVNVDECESAPCQHGGRCQDLVNSYHCLCPDGFTGVHCEEDIDECASNPCKNGATCEDSVNSYKCHCPKAEGSQEPWGGQDCNVRLVGCLQHQCQHEKSCVPVLKDDGAHSYVCMCLPGWSGELCNTSTTFSFSSEGYIYLRLPGSKNRTKRGADDKRQRLHMQLRFRTTLPDMLLLYRGSMERFFTLELVQGSLQARVKSARVLQVSHPGPVNDGRWYEVTVAMDERLVMTVTGPNCEKGCQVKTLGQNHLIFLHPGFFQELYVGGVPQEYLTNSLSGKGFIGCMEDLEVDHKLLLPQDLIREDNKDMKLGCYKKEWCQDDPCMQRGQCVDMWVRASCRCHRPFYGERCEGEYPSLTFGHENTSSYSVFNISESHGQNFTLSFLMRSLKHSGLLLQFQREDKPYLSIYLKEGTVALYSPTVYTTLLLEARSITDGNNHLMTIKVHNGHVDFPKAGHHRALGNVSVEAGDVAFVGGLPAGMQSMKAWGGHFKGCLQDIRLDHKHLSAVTGPEGLEAYQGSSENVLQGCQSDNTCKVKPCFNGGECVVTWNDFRCKCPHNFSGQRCETRLWCIEKPCLHGVHCKDLQDGFECLGEATFQDNSLRYSAYSSLQSPVNNITIDLRTRDETGTLLRSDGGSEVFCLGLLNSSLLVKLDSGAGAPLLAFTSDRTIADGAWHHIQLSMVEPAQSLSRWSLTVDGQRAGVSFGVGGNLNFLNESNILLAERFTGCLGEVRVGGVYLPLVNITDAPQQSQFTRLGGHEPILGCQGAPVCDSQPCLNQGVCQDYFNDFNCSCRPGWEGEVCEAQTDECSSSPCLYGKCKDLLADYHCVCEPGYKGKNCEEEVDNCLDFSCVNGGRCEETVGTHSCSCPPGFKGKRCQWRFPPVACDANTKCFNEGVCVGGDSGGNCSCKPGFSGARCEAEIDECSSNPCLNGATCQDQLNHFKCVCVPGFHGKFCENNKEEHRERVPWLAVTIPLTTLCVLLAILIVFFLIMTARKKRQSEGTYSPSSQEVAGARLEMGSVLKVPPEERLI</sequence>
<feature type="domain" description="EGF-like" evidence="20">
    <location>
        <begin position="147"/>
        <end position="184"/>
    </location>
</feature>
<keyword evidence="6 17" id="KW-0812">Transmembrane</keyword>
<feature type="domain" description="EGF-like" evidence="20">
    <location>
        <begin position="518"/>
        <end position="559"/>
    </location>
</feature>
<dbReference type="PRINTS" id="PR00010">
    <property type="entry name" value="EGFBLOOD"/>
</dbReference>
<dbReference type="FunFam" id="2.60.120.200:FF:000130">
    <property type="entry name" value="Crumbs 2, cell polarity complex component"/>
    <property type="match status" value="1"/>
</dbReference>
<dbReference type="Gene3D" id="2.10.25.10">
    <property type="entry name" value="Laminin"/>
    <property type="match status" value="19"/>
</dbReference>
<dbReference type="PROSITE" id="PS01187">
    <property type="entry name" value="EGF_CA"/>
    <property type="match status" value="6"/>
</dbReference>
<feature type="disulfide bond" evidence="16">
    <location>
        <begin position="250"/>
        <end position="259"/>
    </location>
</feature>
<dbReference type="CDD" id="cd00110">
    <property type="entry name" value="LamG"/>
    <property type="match status" value="3"/>
</dbReference>
<dbReference type="GO" id="GO:0060255">
    <property type="term" value="P:regulation of macromolecule metabolic process"/>
    <property type="evidence" value="ECO:0007669"/>
    <property type="project" value="UniProtKB-ARBA"/>
</dbReference>
<feature type="domain" description="EGF-like" evidence="20">
    <location>
        <begin position="1315"/>
        <end position="1352"/>
    </location>
</feature>
<dbReference type="GO" id="GO:0048871">
    <property type="term" value="P:multicellular organismal-level homeostasis"/>
    <property type="evidence" value="ECO:0007669"/>
    <property type="project" value="UniProtKB-ARBA"/>
</dbReference>
<organism evidence="21 22">
    <name type="scientific">Oryzias latipes</name>
    <name type="common">Japanese rice fish</name>
    <name type="synonym">Japanese killifish</name>
    <dbReference type="NCBI Taxonomy" id="8090"/>
    <lineage>
        <taxon>Eukaryota</taxon>
        <taxon>Metazoa</taxon>
        <taxon>Chordata</taxon>
        <taxon>Craniata</taxon>
        <taxon>Vertebrata</taxon>
        <taxon>Euteleostomi</taxon>
        <taxon>Actinopterygii</taxon>
        <taxon>Neopterygii</taxon>
        <taxon>Teleostei</taxon>
        <taxon>Neoteleostei</taxon>
        <taxon>Acanthomorphata</taxon>
        <taxon>Ovalentaria</taxon>
        <taxon>Atherinomorphae</taxon>
        <taxon>Beloniformes</taxon>
        <taxon>Adrianichthyidae</taxon>
        <taxon>Oryziinae</taxon>
        <taxon>Oryzias</taxon>
    </lineage>
</organism>
<dbReference type="FunFam" id="2.10.25.10:FF:000339">
    <property type="entry name" value="Crumbs cell polarity complex component 2"/>
    <property type="match status" value="1"/>
</dbReference>
<dbReference type="GO" id="GO:0051241">
    <property type="term" value="P:negative regulation of multicellular organismal process"/>
    <property type="evidence" value="ECO:0007669"/>
    <property type="project" value="UniProtKB-ARBA"/>
</dbReference>
<evidence type="ECO:0000256" key="11">
    <source>
        <dbReference type="ARBA" id="ARBA00022989"/>
    </source>
</evidence>
<dbReference type="FunFam" id="2.10.25.10:FF:000934">
    <property type="entry name" value="Drosophila CRumBs homolog"/>
    <property type="match status" value="1"/>
</dbReference>
<dbReference type="GO" id="GO:0048592">
    <property type="term" value="P:eye morphogenesis"/>
    <property type="evidence" value="ECO:0007669"/>
    <property type="project" value="UniProtKB-ARBA"/>
</dbReference>
<evidence type="ECO:0000256" key="8">
    <source>
        <dbReference type="ARBA" id="ARBA00022737"/>
    </source>
</evidence>
<evidence type="ECO:0000256" key="1">
    <source>
        <dbReference type="ARBA" id="ARBA00004247"/>
    </source>
</evidence>
<feature type="disulfide bond" evidence="16">
    <location>
        <begin position="1380"/>
        <end position="1389"/>
    </location>
</feature>
<keyword evidence="9" id="KW-0221">Differentiation</keyword>
<feature type="domain" description="EGF-like" evidence="20">
    <location>
        <begin position="108"/>
        <end position="145"/>
    </location>
</feature>
<evidence type="ECO:0000313" key="21">
    <source>
        <dbReference type="Ensembl" id="ENSORLP00020017733.1"/>
    </source>
</evidence>
<evidence type="ECO:0000256" key="6">
    <source>
        <dbReference type="ARBA" id="ARBA00022692"/>
    </source>
</evidence>
<keyword evidence="12 17" id="KW-0472">Membrane</keyword>
<dbReference type="InterPro" id="IPR009030">
    <property type="entry name" value="Growth_fac_rcpt_cys_sf"/>
</dbReference>
<dbReference type="GO" id="GO:0030182">
    <property type="term" value="P:neuron differentiation"/>
    <property type="evidence" value="ECO:0007669"/>
    <property type="project" value="UniProtKB-ARBA"/>
</dbReference>
<protein>
    <recommendedName>
        <fullName evidence="23">Crumbs cell polarity complex component 2b</fullName>
    </recommendedName>
</protein>
<evidence type="ECO:0000259" key="20">
    <source>
        <dbReference type="PROSITE" id="PS50026"/>
    </source>
</evidence>
<keyword evidence="10" id="KW-0914">Notch signaling pathway</keyword>
<feature type="disulfide bond" evidence="16">
    <location>
        <begin position="212"/>
        <end position="221"/>
    </location>
</feature>
<dbReference type="GO" id="GO:0080090">
    <property type="term" value="P:regulation of primary metabolic process"/>
    <property type="evidence" value="ECO:0007669"/>
    <property type="project" value="UniProtKB-ARBA"/>
</dbReference>
<dbReference type="Pfam" id="PF00008">
    <property type="entry name" value="EGF"/>
    <property type="match status" value="13"/>
</dbReference>
<dbReference type="FunFam" id="2.10.25.10:FF:000796">
    <property type="entry name" value="Crumbs cell polarity complex component 2b"/>
    <property type="match status" value="1"/>
</dbReference>
<feature type="disulfide bond" evidence="16">
    <location>
        <begin position="1342"/>
        <end position="1351"/>
    </location>
</feature>
<evidence type="ECO:0000256" key="2">
    <source>
        <dbReference type="ARBA" id="ARBA00022473"/>
    </source>
</evidence>
<feature type="domain" description="EGF-like" evidence="20">
    <location>
        <begin position="300"/>
        <end position="337"/>
    </location>
</feature>
<feature type="domain" description="Laminin G" evidence="19">
    <location>
        <begin position="563"/>
        <end position="746"/>
    </location>
</feature>
<dbReference type="GO" id="GO:0005911">
    <property type="term" value="C:cell-cell junction"/>
    <property type="evidence" value="ECO:0007669"/>
    <property type="project" value="UniProtKB-ARBA"/>
</dbReference>
<feature type="disulfide bond" evidence="16">
    <location>
        <begin position="174"/>
        <end position="183"/>
    </location>
</feature>
<dbReference type="FunFam" id="2.10.25.10:FF:000784">
    <property type="entry name" value="Uncharacterized protein"/>
    <property type="match status" value="1"/>
</dbReference>
<dbReference type="PROSITE" id="PS00010">
    <property type="entry name" value="ASX_HYDROXYL"/>
    <property type="match status" value="11"/>
</dbReference>
<dbReference type="GO" id="GO:0048598">
    <property type="term" value="P:embryonic morphogenesis"/>
    <property type="evidence" value="ECO:0007669"/>
    <property type="project" value="UniProtKB-ARBA"/>
</dbReference>
<feature type="domain" description="EGF-like" evidence="20">
    <location>
        <begin position="224"/>
        <end position="260"/>
    </location>
</feature>
<dbReference type="SUPFAM" id="SSF57196">
    <property type="entry name" value="EGF/Laminin"/>
    <property type="match status" value="8"/>
</dbReference>
<comment type="caution">
    <text evidence="16">Lacks conserved residue(s) required for the propagation of feature annotation.</text>
</comment>
<feature type="domain" description="EGF-like" evidence="20">
    <location>
        <begin position="262"/>
        <end position="298"/>
    </location>
</feature>
<evidence type="ECO:0000256" key="7">
    <source>
        <dbReference type="ARBA" id="ARBA00022729"/>
    </source>
</evidence>
<dbReference type="PANTHER" id="PTHR12916">
    <property type="entry name" value="CYTOCHROME C OXIDASE POLYPEPTIDE VIC-2"/>
    <property type="match status" value="1"/>
</dbReference>
<feature type="domain" description="EGF-like" evidence="20">
    <location>
        <begin position="748"/>
        <end position="784"/>
    </location>
</feature>
<dbReference type="GO" id="GO:0003002">
    <property type="term" value="P:regionalization"/>
    <property type="evidence" value="ECO:0007669"/>
    <property type="project" value="UniProtKB-ARBA"/>
</dbReference>
<dbReference type="PROSITE" id="PS00022">
    <property type="entry name" value="EGF_1"/>
    <property type="match status" value="17"/>
</dbReference>
<dbReference type="GO" id="GO:0008593">
    <property type="term" value="P:regulation of Notch signaling pathway"/>
    <property type="evidence" value="ECO:0007669"/>
    <property type="project" value="UniProtKB-ARBA"/>
</dbReference>
<accession>A0A3P9LAR5</accession>
<dbReference type="FunFam" id="2.10.25.10:FF:000004">
    <property type="entry name" value="Neurogenic locus notch 1"/>
    <property type="match status" value="1"/>
</dbReference>
<dbReference type="FunFam" id="2.10.25.10:FF:000039">
    <property type="entry name" value="Crumbs cell polarity complex component 1"/>
    <property type="match status" value="1"/>
</dbReference>
<comment type="similarity">
    <text evidence="15">Belongs to the Crumbs protein family.</text>
</comment>
<evidence type="ECO:0000256" key="10">
    <source>
        <dbReference type="ARBA" id="ARBA00022976"/>
    </source>
</evidence>
<evidence type="ECO:0000256" key="9">
    <source>
        <dbReference type="ARBA" id="ARBA00022782"/>
    </source>
</evidence>
<dbReference type="Pfam" id="PF12661">
    <property type="entry name" value="hEGF"/>
    <property type="match status" value="1"/>
</dbReference>
<dbReference type="FunFam" id="2.10.25.10:FF:000565">
    <property type="entry name" value="Predicted protein"/>
    <property type="match status" value="1"/>
</dbReference>
<evidence type="ECO:0000256" key="12">
    <source>
        <dbReference type="ARBA" id="ARBA00023136"/>
    </source>
</evidence>
<dbReference type="InterPro" id="IPR001791">
    <property type="entry name" value="Laminin_G"/>
</dbReference>
<dbReference type="CDD" id="cd00054">
    <property type="entry name" value="EGF_CA"/>
    <property type="match status" value="16"/>
</dbReference>
<dbReference type="SUPFAM" id="SSF49899">
    <property type="entry name" value="Concanavalin A-like lectins/glucanases"/>
    <property type="match status" value="3"/>
</dbReference>
<dbReference type="GO" id="GO:0051093">
    <property type="term" value="P:negative regulation of developmental process"/>
    <property type="evidence" value="ECO:0007669"/>
    <property type="project" value="UniProtKB-ARBA"/>
</dbReference>
<feature type="disulfide bond" evidence="16">
    <location>
        <begin position="1263"/>
        <end position="1272"/>
    </location>
</feature>
<comment type="subcellular location">
    <subcellularLocation>
        <location evidence="1">Apical cell membrane</location>
        <topology evidence="1">Single-pass type I membrane protein</topology>
    </subcellularLocation>
</comment>
<feature type="transmembrane region" description="Helical" evidence="17">
    <location>
        <begin position="1402"/>
        <end position="1425"/>
    </location>
</feature>
<dbReference type="GO" id="GO:0032991">
    <property type="term" value="C:protein-containing complex"/>
    <property type="evidence" value="ECO:0007669"/>
    <property type="project" value="UniProtKB-ARBA"/>
</dbReference>
<evidence type="ECO:0000313" key="22">
    <source>
        <dbReference type="Proteomes" id="UP000265180"/>
    </source>
</evidence>
<dbReference type="Pfam" id="PF02210">
    <property type="entry name" value="Laminin_G_2"/>
    <property type="match status" value="3"/>
</dbReference>
<dbReference type="PANTHER" id="PTHR12916:SF4">
    <property type="entry name" value="UNINFLATABLE, ISOFORM C"/>
    <property type="match status" value="1"/>
</dbReference>
<keyword evidence="14" id="KW-0325">Glycoprotein</keyword>
<feature type="domain" description="EGF-like" evidence="20">
    <location>
        <begin position="71"/>
        <end position="106"/>
    </location>
</feature>
<feature type="disulfide bond" evidence="16">
    <location>
        <begin position="96"/>
        <end position="105"/>
    </location>
</feature>
<feature type="disulfide bond" evidence="16">
    <location>
        <begin position="774"/>
        <end position="783"/>
    </location>
</feature>
<dbReference type="FunFam" id="2.60.120.200:FF:000081">
    <property type="entry name" value="Crumbs 1, cell polarity complex component"/>
    <property type="match status" value="1"/>
</dbReference>
<dbReference type="GO" id="GO:0005509">
    <property type="term" value="F:calcium ion binding"/>
    <property type="evidence" value="ECO:0007669"/>
    <property type="project" value="InterPro"/>
</dbReference>
<dbReference type="Ensembl" id="ENSORLT00020026367.1">
    <property type="protein sequence ID" value="ENSORLP00020017733.1"/>
    <property type="gene ID" value="ENSORLG00020018735.1"/>
</dbReference>
<feature type="domain" description="Laminin G" evidence="19">
    <location>
        <begin position="789"/>
        <end position="961"/>
    </location>
</feature>
<feature type="disulfide bond" evidence="16">
    <location>
        <begin position="135"/>
        <end position="144"/>
    </location>
</feature>
<feature type="disulfide bond" evidence="16">
    <location>
        <begin position="288"/>
        <end position="297"/>
    </location>
</feature>
<dbReference type="InterPro" id="IPR001881">
    <property type="entry name" value="EGF-like_Ca-bd_dom"/>
</dbReference>
<feature type="domain" description="EGF-like" evidence="20">
    <location>
        <begin position="339"/>
        <end position="375"/>
    </location>
</feature>
<evidence type="ECO:0000256" key="16">
    <source>
        <dbReference type="PROSITE-ProRule" id="PRU00076"/>
    </source>
</evidence>
<dbReference type="FunFam" id="2.10.25.10:FF:000006">
    <property type="entry name" value="Versican core protein-like isoform 1"/>
    <property type="match status" value="1"/>
</dbReference>
<feature type="domain" description="EGF-like" evidence="20">
    <location>
        <begin position="474"/>
        <end position="516"/>
    </location>
</feature>
<keyword evidence="5" id="KW-0597">Phosphoprotein</keyword>
<evidence type="ECO:0008006" key="23">
    <source>
        <dbReference type="Google" id="ProtNLM"/>
    </source>
</evidence>
<feature type="domain" description="EGF-like" evidence="20">
    <location>
        <begin position="30"/>
        <end position="69"/>
    </location>
</feature>
<feature type="signal peptide" evidence="18">
    <location>
        <begin position="1"/>
        <end position="31"/>
    </location>
</feature>
<dbReference type="FunFam" id="2.10.25.10:FF:000282">
    <property type="entry name" value="Crumbs cell polarity complex component 2"/>
    <property type="match status" value="1"/>
</dbReference>
<feature type="domain" description="EGF-like" evidence="20">
    <location>
        <begin position="186"/>
        <end position="222"/>
    </location>
</feature>
<reference key="1">
    <citation type="journal article" date="2007" name="Nature">
        <title>The medaka draft genome and insights into vertebrate genome evolution.</title>
        <authorList>
            <person name="Kasahara M."/>
            <person name="Naruse K."/>
            <person name="Sasaki S."/>
            <person name="Nakatani Y."/>
            <person name="Qu W."/>
            <person name="Ahsan B."/>
            <person name="Yamada T."/>
            <person name="Nagayasu Y."/>
            <person name="Doi K."/>
            <person name="Kasai Y."/>
            <person name="Jindo T."/>
            <person name="Kobayashi D."/>
            <person name="Shimada A."/>
            <person name="Toyoda A."/>
            <person name="Kuroki Y."/>
            <person name="Fujiyama A."/>
            <person name="Sasaki T."/>
            <person name="Shimizu A."/>
            <person name="Asakawa S."/>
            <person name="Shimizu N."/>
            <person name="Hashimoto S."/>
            <person name="Yang J."/>
            <person name="Lee Y."/>
            <person name="Matsushima K."/>
            <person name="Sugano S."/>
            <person name="Sakaizumi M."/>
            <person name="Narita T."/>
            <person name="Ohishi K."/>
            <person name="Haga S."/>
            <person name="Ohta F."/>
            <person name="Nomoto H."/>
            <person name="Nogata K."/>
            <person name="Morishita T."/>
            <person name="Endo T."/>
            <person name="Shin-I T."/>
            <person name="Takeda H."/>
            <person name="Morishita S."/>
            <person name="Kohara Y."/>
        </authorList>
    </citation>
    <scope>NUCLEOTIDE SEQUENCE [LARGE SCALE GENOMIC DNA]</scope>
    <source>
        <strain>Hd-rR</strain>
    </source>
</reference>
<evidence type="ECO:0000256" key="17">
    <source>
        <dbReference type="SAM" id="Phobius"/>
    </source>
</evidence>
<name>A0A3P9LAR5_ORYLA</name>
<dbReference type="PROSITE" id="PS01186">
    <property type="entry name" value="EGF_2"/>
    <property type="match status" value="16"/>
</dbReference>
<evidence type="ECO:0000256" key="3">
    <source>
        <dbReference type="ARBA" id="ARBA00022475"/>
    </source>
</evidence>
<keyword evidence="7 18" id="KW-0732">Signal</keyword>
<feature type="domain" description="EGF-like" evidence="20">
    <location>
        <begin position="436"/>
        <end position="472"/>
    </location>
</feature>
<feature type="domain" description="EGF-like" evidence="20">
    <location>
        <begin position="377"/>
        <end position="434"/>
    </location>
</feature>
<evidence type="ECO:0000256" key="15">
    <source>
        <dbReference type="ARBA" id="ARBA00060989"/>
    </source>
</evidence>
<reference evidence="21" key="3">
    <citation type="submission" date="2025-08" db="UniProtKB">
        <authorList>
            <consortium name="Ensembl"/>
        </authorList>
    </citation>
    <scope>IDENTIFICATION</scope>
    <source>
        <strain evidence="21">HNI</strain>
    </source>
</reference>
<evidence type="ECO:0000256" key="18">
    <source>
        <dbReference type="SAM" id="SignalP"/>
    </source>
</evidence>
<dbReference type="GO" id="GO:0061326">
    <property type="term" value="P:renal tubule development"/>
    <property type="evidence" value="ECO:0007669"/>
    <property type="project" value="UniProtKB-ARBA"/>
</dbReference>
<dbReference type="GO" id="GO:0009967">
    <property type="term" value="P:positive regulation of signal transduction"/>
    <property type="evidence" value="ECO:0007669"/>
    <property type="project" value="UniProtKB-ARBA"/>
</dbReference>
<evidence type="ECO:0000256" key="14">
    <source>
        <dbReference type="ARBA" id="ARBA00023180"/>
    </source>
</evidence>
<feature type="domain" description="Laminin G" evidence="19">
    <location>
        <begin position="1027"/>
        <end position="1198"/>
    </location>
</feature>
<feature type="domain" description="EGF-like" evidence="20">
    <location>
        <begin position="963"/>
        <end position="999"/>
    </location>
</feature>
<feature type="disulfide bond" evidence="16">
    <location>
        <begin position="462"/>
        <end position="471"/>
    </location>
</feature>
<feature type="disulfide bond" evidence="16">
    <location>
        <begin position="1242"/>
        <end position="1252"/>
    </location>
</feature>
<dbReference type="InterPro" id="IPR013032">
    <property type="entry name" value="EGF-like_CS"/>
</dbReference>
<proteinExistence type="inferred from homology"/>
<keyword evidence="13 16" id="KW-1015">Disulfide bond</keyword>
<dbReference type="FunFam" id="2.60.120.200:FF:000055">
    <property type="entry name" value="Crumbs cell polarity complex component 1"/>
    <property type="match status" value="1"/>
</dbReference>
<dbReference type="FunFam" id="2.10.25.10:FF:000146">
    <property type="entry name" value="Putative neurogenic locus notch"/>
    <property type="match status" value="1"/>
</dbReference>
<feature type="domain" description="EGF-like" evidence="20">
    <location>
        <begin position="1275"/>
        <end position="1311"/>
    </location>
</feature>
<reference evidence="21 22" key="2">
    <citation type="submission" date="2017-04" db="EMBL/GenBank/DDBJ databases">
        <title>CpG methylation of centromeres and impact of large insertions on vertebrate speciation.</title>
        <authorList>
            <person name="Ichikawa K."/>
            <person name="Yoshimura J."/>
            <person name="Morishita S."/>
        </authorList>
    </citation>
    <scope>NUCLEOTIDE SEQUENCE</scope>
    <source>
        <strain evidence="21 22">HNI</strain>
    </source>
</reference>
<reference evidence="21" key="4">
    <citation type="submission" date="2025-09" db="UniProtKB">
        <authorList>
            <consortium name="Ensembl"/>
        </authorList>
    </citation>
    <scope>IDENTIFICATION</scope>
    <source>
        <strain evidence="21">HNI</strain>
    </source>
</reference>
<evidence type="ECO:0000259" key="19">
    <source>
        <dbReference type="PROSITE" id="PS50025"/>
    </source>
</evidence>
<dbReference type="InterPro" id="IPR018097">
    <property type="entry name" value="EGF_Ca-bd_CS"/>
</dbReference>
<keyword evidence="2" id="KW-0217">Developmental protein</keyword>
<evidence type="ECO:0000256" key="13">
    <source>
        <dbReference type="ARBA" id="ARBA00023157"/>
    </source>
</evidence>
<feature type="disulfide bond" evidence="16">
    <location>
        <begin position="549"/>
        <end position="558"/>
    </location>
</feature>
<dbReference type="FunFam" id="2.10.25.10:FF:000274">
    <property type="entry name" value="Crumbs cell polarity complex component 1"/>
    <property type="match status" value="1"/>
</dbReference>
<dbReference type="FunFam" id="2.10.25.10:FF:000143">
    <property type="entry name" value="Protein crumbs 1"/>
    <property type="match status" value="3"/>
</dbReference>
<feature type="domain" description="EGF-like" evidence="20">
    <location>
        <begin position="1238"/>
        <end position="1273"/>
    </location>
</feature>
<feature type="domain" description="EGF-like" evidence="20">
    <location>
        <begin position="1354"/>
        <end position="1390"/>
    </location>
</feature>
<dbReference type="InterPro" id="IPR000152">
    <property type="entry name" value="EGF-type_Asp/Asn_hydroxyl_site"/>
</dbReference>
<dbReference type="SMART" id="SM00179">
    <property type="entry name" value="EGF_CA"/>
    <property type="match status" value="17"/>
</dbReference>
<evidence type="ECO:0000256" key="5">
    <source>
        <dbReference type="ARBA" id="ARBA00022553"/>
    </source>
</evidence>
<dbReference type="GO" id="GO:0060562">
    <property type="term" value="P:epithelial tube morphogenesis"/>
    <property type="evidence" value="ECO:0007669"/>
    <property type="project" value="UniProtKB-ARBA"/>
</dbReference>
<feature type="disulfide bond" evidence="16">
    <location>
        <begin position="424"/>
        <end position="433"/>
    </location>
</feature>
<feature type="chain" id="PRO_5018325810" description="Crumbs cell polarity complex component 2b" evidence="18">
    <location>
        <begin position="32"/>
        <end position="1465"/>
    </location>
</feature>
<dbReference type="SUPFAM" id="SSF57184">
    <property type="entry name" value="Growth factor receptor domain"/>
    <property type="match status" value="3"/>
</dbReference>
<feature type="domain" description="EGF-like" evidence="20">
    <location>
        <begin position="1200"/>
        <end position="1236"/>
    </location>
</feature>
<dbReference type="GO" id="GO:0048638">
    <property type="term" value="P:regulation of developmental growth"/>
    <property type="evidence" value="ECO:0007669"/>
    <property type="project" value="UniProtKB-ARBA"/>
</dbReference>
<dbReference type="GO" id="GO:0031017">
    <property type="term" value="P:exocrine pancreas development"/>
    <property type="evidence" value="ECO:0007669"/>
    <property type="project" value="UniProtKB-ARBA"/>
</dbReference>